<dbReference type="EC" id="2.7.11.1" evidence="2"/>
<dbReference type="SMART" id="SM00220">
    <property type="entry name" value="S_TKc"/>
    <property type="match status" value="1"/>
</dbReference>
<keyword evidence="3" id="KW-0808">Transferase</keyword>
<evidence type="ECO:0000256" key="6">
    <source>
        <dbReference type="ARBA" id="ARBA00022840"/>
    </source>
</evidence>
<dbReference type="InterPro" id="IPR017441">
    <property type="entry name" value="Protein_kinase_ATP_BS"/>
</dbReference>
<evidence type="ECO:0000256" key="8">
    <source>
        <dbReference type="SAM" id="MobiDB-lite"/>
    </source>
</evidence>
<dbReference type="PROSITE" id="PS50011">
    <property type="entry name" value="PROTEIN_KINASE_DOM"/>
    <property type="match status" value="1"/>
</dbReference>
<comment type="similarity">
    <text evidence="1">Belongs to the protein kinase superfamily. NEK Ser/Thr protein kinase family. NIMA subfamily.</text>
</comment>
<dbReference type="Gene3D" id="3.30.200.20">
    <property type="entry name" value="Phosphorylase Kinase, domain 1"/>
    <property type="match status" value="1"/>
</dbReference>
<feature type="compositionally biased region" description="Low complexity" evidence="8">
    <location>
        <begin position="457"/>
        <end position="469"/>
    </location>
</feature>
<reference evidence="11 12" key="1">
    <citation type="journal article" date="2019" name="Int. J. Syst. Evol. Microbiol.">
        <title>The Global Catalogue of Microorganisms (GCM) 10K type strain sequencing project: providing services to taxonomists for standard genome sequencing and annotation.</title>
        <authorList>
            <consortium name="The Broad Institute Genomics Platform"/>
            <consortium name="The Broad Institute Genome Sequencing Center for Infectious Disease"/>
            <person name="Wu L."/>
            <person name="Ma J."/>
        </authorList>
    </citation>
    <scope>NUCLEOTIDE SEQUENCE [LARGE SCALE GENOMIC DNA]</scope>
    <source>
        <strain evidence="11 12">JCM 16026</strain>
    </source>
</reference>
<keyword evidence="9" id="KW-0812">Transmembrane</keyword>
<evidence type="ECO:0000256" key="3">
    <source>
        <dbReference type="ARBA" id="ARBA00022679"/>
    </source>
</evidence>
<dbReference type="CDD" id="cd14014">
    <property type="entry name" value="STKc_PknB_like"/>
    <property type="match status" value="1"/>
</dbReference>
<dbReference type="SUPFAM" id="SSF56112">
    <property type="entry name" value="Protein kinase-like (PK-like)"/>
    <property type="match status" value="1"/>
</dbReference>
<accession>A0ABN3AYL6</accession>
<evidence type="ECO:0000256" key="9">
    <source>
        <dbReference type="SAM" id="Phobius"/>
    </source>
</evidence>
<dbReference type="RefSeq" id="WP_344344832.1">
    <property type="nucleotide sequence ID" value="NZ_BAAAQT010000008.1"/>
</dbReference>
<feature type="region of interest" description="Disordered" evidence="8">
    <location>
        <begin position="430"/>
        <end position="535"/>
    </location>
</feature>
<evidence type="ECO:0000313" key="11">
    <source>
        <dbReference type="EMBL" id="GAA2176251.1"/>
    </source>
</evidence>
<keyword evidence="12" id="KW-1185">Reference proteome</keyword>
<feature type="binding site" evidence="7">
    <location>
        <position position="49"/>
    </location>
    <ligand>
        <name>ATP</name>
        <dbReference type="ChEBI" id="CHEBI:30616"/>
    </ligand>
</feature>
<dbReference type="PROSITE" id="PS00107">
    <property type="entry name" value="PROTEIN_KINASE_ATP"/>
    <property type="match status" value="1"/>
</dbReference>
<feature type="domain" description="Protein kinase" evidence="10">
    <location>
        <begin position="20"/>
        <end position="281"/>
    </location>
</feature>
<keyword evidence="6 7" id="KW-0067">ATP-binding</keyword>
<organism evidence="11 12">
    <name type="scientific">Agrococcus versicolor</name>
    <dbReference type="NCBI Taxonomy" id="501482"/>
    <lineage>
        <taxon>Bacteria</taxon>
        <taxon>Bacillati</taxon>
        <taxon>Actinomycetota</taxon>
        <taxon>Actinomycetes</taxon>
        <taxon>Micrococcales</taxon>
        <taxon>Microbacteriaceae</taxon>
        <taxon>Agrococcus</taxon>
    </lineage>
</organism>
<dbReference type="InterPro" id="IPR000719">
    <property type="entry name" value="Prot_kinase_dom"/>
</dbReference>
<gene>
    <name evidence="11" type="ORF">GCM10009846_29310</name>
</gene>
<feature type="compositionally biased region" description="Low complexity" evidence="8">
    <location>
        <begin position="477"/>
        <end position="495"/>
    </location>
</feature>
<feature type="compositionally biased region" description="Pro residues" evidence="8">
    <location>
        <begin position="496"/>
        <end position="521"/>
    </location>
</feature>
<name>A0ABN3AYL6_9MICO</name>
<dbReference type="InterPro" id="IPR008271">
    <property type="entry name" value="Ser/Thr_kinase_AS"/>
</dbReference>
<dbReference type="InterPro" id="IPR011009">
    <property type="entry name" value="Kinase-like_dom_sf"/>
</dbReference>
<evidence type="ECO:0000256" key="1">
    <source>
        <dbReference type="ARBA" id="ARBA00010886"/>
    </source>
</evidence>
<keyword evidence="5" id="KW-0418">Kinase</keyword>
<evidence type="ECO:0000256" key="5">
    <source>
        <dbReference type="ARBA" id="ARBA00022777"/>
    </source>
</evidence>
<evidence type="ECO:0000256" key="7">
    <source>
        <dbReference type="PROSITE-ProRule" id="PRU10141"/>
    </source>
</evidence>
<dbReference type="PANTHER" id="PTHR43671:SF13">
    <property type="entry name" value="SERINE_THREONINE-PROTEIN KINASE NEK2"/>
    <property type="match status" value="1"/>
</dbReference>
<evidence type="ECO:0000256" key="4">
    <source>
        <dbReference type="ARBA" id="ARBA00022741"/>
    </source>
</evidence>
<dbReference type="PANTHER" id="PTHR43671">
    <property type="entry name" value="SERINE/THREONINE-PROTEIN KINASE NEK"/>
    <property type="match status" value="1"/>
</dbReference>
<evidence type="ECO:0000313" key="12">
    <source>
        <dbReference type="Proteomes" id="UP001501599"/>
    </source>
</evidence>
<feature type="transmembrane region" description="Helical" evidence="9">
    <location>
        <begin position="405"/>
        <end position="426"/>
    </location>
</feature>
<protein>
    <recommendedName>
        <fullName evidence="2">non-specific serine/threonine protein kinase</fullName>
        <ecNumber evidence="2">2.7.11.1</ecNumber>
    </recommendedName>
</protein>
<proteinExistence type="inferred from homology"/>
<comment type="caution">
    <text evidence="11">The sequence shown here is derived from an EMBL/GenBank/DDBJ whole genome shotgun (WGS) entry which is preliminary data.</text>
</comment>
<evidence type="ECO:0000259" key="10">
    <source>
        <dbReference type="PROSITE" id="PS50011"/>
    </source>
</evidence>
<dbReference type="EMBL" id="BAAAQT010000008">
    <property type="protein sequence ID" value="GAA2176251.1"/>
    <property type="molecule type" value="Genomic_DNA"/>
</dbReference>
<sequence length="535" mass="53901">MDMGDGDDALAPGALLAGRYLVGERIGRGGTATVHRARDQVLGRDVAIKVVGGGEADASARDRERLEIDLLATLSHRSLVTIYDAVPMGVDGADGLVLVMELVDGPTLSQRRAEGPITDAELVRMAQDLAEALAVVHAAGVVHRDVKPSNILLAPSPLPEHEFDARLADFGIAVIDGAERRTATGAVLGTAAYLSPEQAAGGDVGPSADVYALGLVLLEAMTGERAFPGPMLEALTARMLRDPVVPPTVDPAWTALLRAMTSRDPSQRPTTDELRARLAALGDGDVATRVVADPGSDVATAIIPAAPTAAATALLASATTAPQDVATSATSTVRADAVQTDAVRSDATRPAAAGAVGGAAGVAASAAGGAVGASAEDGSTATSVLPVVGPAADEDARSRRRRRGILLGSIGVVAAAAIVVVAAIAVQSLPGDDPSPSAPAEVADPPVESSDAPEPSQAPASTEPTQQPTQPQPSPTVTPTETAPATEQPTEQPTQAPAPQPTQEPVPEPTQVPEPSAPEPVPSDAVPVPSVLPTP</sequence>
<dbReference type="Proteomes" id="UP001501599">
    <property type="component" value="Unassembled WGS sequence"/>
</dbReference>
<dbReference type="InterPro" id="IPR050660">
    <property type="entry name" value="NEK_Ser/Thr_kinase"/>
</dbReference>
<keyword evidence="9" id="KW-0472">Membrane</keyword>
<dbReference type="Pfam" id="PF00069">
    <property type="entry name" value="Pkinase"/>
    <property type="match status" value="1"/>
</dbReference>
<dbReference type="PROSITE" id="PS00108">
    <property type="entry name" value="PROTEIN_KINASE_ST"/>
    <property type="match status" value="1"/>
</dbReference>
<evidence type="ECO:0000256" key="2">
    <source>
        <dbReference type="ARBA" id="ARBA00012513"/>
    </source>
</evidence>
<keyword evidence="9" id="KW-1133">Transmembrane helix</keyword>
<dbReference type="Gene3D" id="1.10.510.10">
    <property type="entry name" value="Transferase(Phosphotransferase) domain 1"/>
    <property type="match status" value="1"/>
</dbReference>
<keyword evidence="4 7" id="KW-0547">Nucleotide-binding</keyword>